<dbReference type="SUPFAM" id="SSF48264">
    <property type="entry name" value="Cytochrome P450"/>
    <property type="match status" value="1"/>
</dbReference>
<dbReference type="PRINTS" id="PR00463">
    <property type="entry name" value="EP450I"/>
</dbReference>
<keyword evidence="7" id="KW-0560">Oxidoreductase</keyword>
<evidence type="ECO:0000256" key="4">
    <source>
        <dbReference type="ARBA" id="ARBA00023004"/>
    </source>
</evidence>
<keyword evidence="5 7" id="KW-0503">Monooxygenase</keyword>
<organism evidence="9 10">
    <name type="scientific">Steinernema hermaphroditum</name>
    <dbReference type="NCBI Taxonomy" id="289476"/>
    <lineage>
        <taxon>Eukaryota</taxon>
        <taxon>Metazoa</taxon>
        <taxon>Ecdysozoa</taxon>
        <taxon>Nematoda</taxon>
        <taxon>Chromadorea</taxon>
        <taxon>Rhabditida</taxon>
        <taxon>Tylenchina</taxon>
        <taxon>Panagrolaimomorpha</taxon>
        <taxon>Strongyloidoidea</taxon>
        <taxon>Steinernematidae</taxon>
        <taxon>Steinernema</taxon>
    </lineage>
</organism>
<dbReference type="InterPro" id="IPR017972">
    <property type="entry name" value="Cyt_P450_CS"/>
</dbReference>
<feature type="signal peptide" evidence="8">
    <location>
        <begin position="1"/>
        <end position="22"/>
    </location>
</feature>
<dbReference type="CDD" id="cd20628">
    <property type="entry name" value="CYP4"/>
    <property type="match status" value="1"/>
</dbReference>
<comment type="caution">
    <text evidence="9">The sequence shown here is derived from an EMBL/GenBank/DDBJ whole genome shotgun (WGS) entry which is preliminary data.</text>
</comment>
<evidence type="ECO:0000256" key="8">
    <source>
        <dbReference type="SAM" id="SignalP"/>
    </source>
</evidence>
<evidence type="ECO:0000313" key="9">
    <source>
        <dbReference type="EMBL" id="KAK0401268.1"/>
    </source>
</evidence>
<dbReference type="GO" id="GO:0005506">
    <property type="term" value="F:iron ion binding"/>
    <property type="evidence" value="ECO:0007669"/>
    <property type="project" value="InterPro"/>
</dbReference>
<dbReference type="AlphaFoldDB" id="A0AA39LL66"/>
<proteinExistence type="inferred from homology"/>
<gene>
    <name evidence="9" type="ORF">QR680_015677</name>
</gene>
<dbReference type="GO" id="GO:0016705">
    <property type="term" value="F:oxidoreductase activity, acting on paired donors, with incorporation or reduction of molecular oxygen"/>
    <property type="evidence" value="ECO:0007669"/>
    <property type="project" value="InterPro"/>
</dbReference>
<dbReference type="GO" id="GO:0020037">
    <property type="term" value="F:heme binding"/>
    <property type="evidence" value="ECO:0007669"/>
    <property type="project" value="InterPro"/>
</dbReference>
<dbReference type="Proteomes" id="UP001175271">
    <property type="component" value="Unassembled WGS sequence"/>
</dbReference>
<accession>A0AA39LL66</accession>
<dbReference type="PANTHER" id="PTHR24291:SF130">
    <property type="entry name" value="CYTOCHROME P450 FAMILY"/>
    <property type="match status" value="1"/>
</dbReference>
<feature type="binding site" description="axial binding residue" evidence="6">
    <location>
        <position position="445"/>
    </location>
    <ligand>
        <name>heme</name>
        <dbReference type="ChEBI" id="CHEBI:30413"/>
    </ligand>
    <ligandPart>
        <name>Fe</name>
        <dbReference type="ChEBI" id="CHEBI:18248"/>
    </ligandPart>
</feature>
<evidence type="ECO:0000313" key="10">
    <source>
        <dbReference type="Proteomes" id="UP001175271"/>
    </source>
</evidence>
<keyword evidence="8" id="KW-0732">Signal</keyword>
<comment type="similarity">
    <text evidence="2 7">Belongs to the cytochrome P450 family.</text>
</comment>
<evidence type="ECO:0000256" key="6">
    <source>
        <dbReference type="PIRSR" id="PIRSR602401-1"/>
    </source>
</evidence>
<dbReference type="InterPro" id="IPR001128">
    <property type="entry name" value="Cyt_P450"/>
</dbReference>
<evidence type="ECO:0000256" key="7">
    <source>
        <dbReference type="RuleBase" id="RU000461"/>
    </source>
</evidence>
<reference evidence="9" key="1">
    <citation type="submission" date="2023-06" db="EMBL/GenBank/DDBJ databases">
        <title>Genomic analysis of the entomopathogenic nematode Steinernema hermaphroditum.</title>
        <authorList>
            <person name="Schwarz E.M."/>
            <person name="Heppert J.K."/>
            <person name="Baniya A."/>
            <person name="Schwartz H.T."/>
            <person name="Tan C.-H."/>
            <person name="Antoshechkin I."/>
            <person name="Sternberg P.W."/>
            <person name="Goodrich-Blair H."/>
            <person name="Dillman A.R."/>
        </authorList>
    </citation>
    <scope>NUCLEOTIDE SEQUENCE</scope>
    <source>
        <strain evidence="9">PS9179</strain>
        <tissue evidence="9">Whole animal</tissue>
    </source>
</reference>
<evidence type="ECO:0008006" key="11">
    <source>
        <dbReference type="Google" id="ProtNLM"/>
    </source>
</evidence>
<dbReference type="EMBL" id="JAUCMV010000004">
    <property type="protein sequence ID" value="KAK0401268.1"/>
    <property type="molecule type" value="Genomic_DNA"/>
</dbReference>
<sequence>MLTPVLLACFAVLIALKWRAIAEGYRQWRRKHELAAQIPGYPTWPILGHLTYFNIDPYSFFCVVIECSRYVLNSGGTMMKFMLAEKMYVLPLNGETVKDIVDDIVEIKKGHDYEFLLPWLGSGLLISYDDKWRTRRKMLTPTFHFKMLDAYIHTFDEESQVLVKLLTKVANQEKEIDVFPYIKRCALDIICTAAMGIQMNAQTTDSEYVHAVERISTLLFQHAVWPWFAWKPIRYLFGYGFESDRLVKTLTDFTKDVIKNRAENFDVSVVKDDNKKLAFLDMLLAFQKENKLSYEDIREEVDTFMFEGHDTTSSGIGWTLWCLACHPEIEEKVYHEIRDQFGDSDRSVTVEDLKELKYLERCIKESMRLFPPVPSVQRTLRNEFVIGGKTLPKGCDVVINAVAIHRNPHVYENPDSYDPDRFLPENASKRHPYDYIPFSAGPRNCIGQKFALNEEKVVLSWILRKFKVSTSHKLEDNHPLPKLTLCPEMGIPLLLQSRD</sequence>
<keyword evidence="3 6" id="KW-0349">Heme</keyword>
<comment type="cofactor">
    <cofactor evidence="1 6">
        <name>heme</name>
        <dbReference type="ChEBI" id="CHEBI:30413"/>
    </cofactor>
</comment>
<dbReference type="PROSITE" id="PS00086">
    <property type="entry name" value="CYTOCHROME_P450"/>
    <property type="match status" value="1"/>
</dbReference>
<evidence type="ECO:0000256" key="3">
    <source>
        <dbReference type="ARBA" id="ARBA00022617"/>
    </source>
</evidence>
<dbReference type="PANTHER" id="PTHR24291">
    <property type="entry name" value="CYTOCHROME P450 FAMILY 4"/>
    <property type="match status" value="1"/>
</dbReference>
<keyword evidence="6 7" id="KW-0479">Metal-binding</keyword>
<evidence type="ECO:0000256" key="5">
    <source>
        <dbReference type="ARBA" id="ARBA00023033"/>
    </source>
</evidence>
<dbReference type="Pfam" id="PF00067">
    <property type="entry name" value="p450"/>
    <property type="match status" value="1"/>
</dbReference>
<keyword evidence="4 6" id="KW-0408">Iron</keyword>
<feature type="chain" id="PRO_5041459884" description="Cytochrome P450" evidence="8">
    <location>
        <begin position="23"/>
        <end position="499"/>
    </location>
</feature>
<dbReference type="InterPro" id="IPR050196">
    <property type="entry name" value="Cytochrome_P450_Monoox"/>
</dbReference>
<keyword evidence="10" id="KW-1185">Reference proteome</keyword>
<dbReference type="Gene3D" id="1.10.630.10">
    <property type="entry name" value="Cytochrome P450"/>
    <property type="match status" value="1"/>
</dbReference>
<dbReference type="InterPro" id="IPR036396">
    <property type="entry name" value="Cyt_P450_sf"/>
</dbReference>
<dbReference type="InterPro" id="IPR002401">
    <property type="entry name" value="Cyt_P450_E_grp-I"/>
</dbReference>
<name>A0AA39LL66_9BILA</name>
<dbReference type="GO" id="GO:0004497">
    <property type="term" value="F:monooxygenase activity"/>
    <property type="evidence" value="ECO:0007669"/>
    <property type="project" value="UniProtKB-KW"/>
</dbReference>
<protein>
    <recommendedName>
        <fullName evidence="11">Cytochrome P450</fullName>
    </recommendedName>
</protein>
<evidence type="ECO:0000256" key="1">
    <source>
        <dbReference type="ARBA" id="ARBA00001971"/>
    </source>
</evidence>
<dbReference type="PRINTS" id="PR00385">
    <property type="entry name" value="P450"/>
</dbReference>
<evidence type="ECO:0000256" key="2">
    <source>
        <dbReference type="ARBA" id="ARBA00010617"/>
    </source>
</evidence>